<protein>
    <submittedName>
        <fullName evidence="7">Lysoplasmalogenase</fullName>
    </submittedName>
</protein>
<evidence type="ECO:0000256" key="5">
    <source>
        <dbReference type="ARBA" id="ARBA00023136"/>
    </source>
</evidence>
<feature type="transmembrane region" description="Helical" evidence="6">
    <location>
        <begin position="26"/>
        <end position="46"/>
    </location>
</feature>
<gene>
    <name evidence="7" type="ORF">H9723_07160</name>
</gene>
<keyword evidence="5 6" id="KW-0472">Membrane</keyword>
<feature type="transmembrane region" description="Helical" evidence="6">
    <location>
        <begin position="146"/>
        <end position="169"/>
    </location>
</feature>
<accession>A0A9D2G9A9</accession>
<feature type="transmembrane region" description="Helical" evidence="6">
    <location>
        <begin position="207"/>
        <end position="227"/>
    </location>
</feature>
<evidence type="ECO:0000256" key="6">
    <source>
        <dbReference type="SAM" id="Phobius"/>
    </source>
</evidence>
<evidence type="ECO:0000256" key="3">
    <source>
        <dbReference type="ARBA" id="ARBA00022692"/>
    </source>
</evidence>
<name>A0A9D2G9A9_9FIRM</name>
<comment type="subcellular location">
    <subcellularLocation>
        <location evidence="1">Membrane</location>
        <topology evidence="1">Multi-pass membrane protein</topology>
    </subcellularLocation>
</comment>
<feature type="transmembrane region" description="Helical" evidence="6">
    <location>
        <begin position="52"/>
        <end position="70"/>
    </location>
</feature>
<sequence>MAAVLCMAVLGTAYVLLKKKAKAKALVCKAAATCVPFLLLTADFLASESGSPGAVLYGWTAGALLFYIAADVLLECRFVIGAAAFSCGHICMAAGFLTGGELTNSAGTVPGQAALAAGCLALTVMFVAAACLALRKYLPHLKTKRLLLPAVSYVVILSMMASLAVSAGIRSGGERGAVTAAGGICFVISDILLGINRLGRKRSSARGAAVLILYYISVYLLALRVWAY</sequence>
<evidence type="ECO:0000256" key="1">
    <source>
        <dbReference type="ARBA" id="ARBA00004141"/>
    </source>
</evidence>
<dbReference type="Pfam" id="PF07947">
    <property type="entry name" value="YhhN"/>
    <property type="match status" value="1"/>
</dbReference>
<evidence type="ECO:0000313" key="8">
    <source>
        <dbReference type="Proteomes" id="UP000824116"/>
    </source>
</evidence>
<dbReference type="GO" id="GO:0016020">
    <property type="term" value="C:membrane"/>
    <property type="evidence" value="ECO:0007669"/>
    <property type="project" value="UniProtKB-SubCell"/>
</dbReference>
<proteinExistence type="inferred from homology"/>
<evidence type="ECO:0000313" key="7">
    <source>
        <dbReference type="EMBL" id="HIZ75003.1"/>
    </source>
</evidence>
<comment type="caution">
    <text evidence="7">The sequence shown here is derived from an EMBL/GenBank/DDBJ whole genome shotgun (WGS) entry which is preliminary data.</text>
</comment>
<reference evidence="7" key="2">
    <citation type="submission" date="2021-04" db="EMBL/GenBank/DDBJ databases">
        <authorList>
            <person name="Gilroy R."/>
        </authorList>
    </citation>
    <scope>NUCLEOTIDE SEQUENCE</scope>
    <source>
        <strain evidence="7">CHK196-3914</strain>
    </source>
</reference>
<dbReference type="Proteomes" id="UP000824116">
    <property type="component" value="Unassembled WGS sequence"/>
</dbReference>
<dbReference type="InterPro" id="IPR012506">
    <property type="entry name" value="TMEM86B-like"/>
</dbReference>
<dbReference type="PANTHER" id="PTHR31885">
    <property type="entry name" value="GH04784P"/>
    <property type="match status" value="1"/>
</dbReference>
<feature type="transmembrane region" description="Helical" evidence="6">
    <location>
        <begin position="77"/>
        <end position="97"/>
    </location>
</feature>
<dbReference type="GO" id="GO:0016787">
    <property type="term" value="F:hydrolase activity"/>
    <property type="evidence" value="ECO:0007669"/>
    <property type="project" value="TreeGrafter"/>
</dbReference>
<feature type="transmembrane region" description="Helical" evidence="6">
    <location>
        <begin position="175"/>
        <end position="195"/>
    </location>
</feature>
<dbReference type="PANTHER" id="PTHR31885:SF6">
    <property type="entry name" value="GH04784P"/>
    <property type="match status" value="1"/>
</dbReference>
<evidence type="ECO:0000256" key="2">
    <source>
        <dbReference type="ARBA" id="ARBA00007375"/>
    </source>
</evidence>
<evidence type="ECO:0000256" key="4">
    <source>
        <dbReference type="ARBA" id="ARBA00022989"/>
    </source>
</evidence>
<feature type="transmembrane region" description="Helical" evidence="6">
    <location>
        <begin position="109"/>
        <end position="134"/>
    </location>
</feature>
<comment type="similarity">
    <text evidence="2">Belongs to the TMEM86 family.</text>
</comment>
<keyword evidence="3 6" id="KW-0812">Transmembrane</keyword>
<organism evidence="7 8">
    <name type="scientific">Candidatus Mediterraneibacter stercoravium</name>
    <dbReference type="NCBI Taxonomy" id="2838685"/>
    <lineage>
        <taxon>Bacteria</taxon>
        <taxon>Bacillati</taxon>
        <taxon>Bacillota</taxon>
        <taxon>Clostridia</taxon>
        <taxon>Lachnospirales</taxon>
        <taxon>Lachnospiraceae</taxon>
        <taxon>Mediterraneibacter</taxon>
    </lineage>
</organism>
<keyword evidence="4 6" id="KW-1133">Transmembrane helix</keyword>
<reference evidence="7" key="1">
    <citation type="journal article" date="2021" name="PeerJ">
        <title>Extensive microbial diversity within the chicken gut microbiome revealed by metagenomics and culture.</title>
        <authorList>
            <person name="Gilroy R."/>
            <person name="Ravi A."/>
            <person name="Getino M."/>
            <person name="Pursley I."/>
            <person name="Horton D.L."/>
            <person name="Alikhan N.F."/>
            <person name="Baker D."/>
            <person name="Gharbi K."/>
            <person name="Hall N."/>
            <person name="Watson M."/>
            <person name="Adriaenssens E.M."/>
            <person name="Foster-Nyarko E."/>
            <person name="Jarju S."/>
            <person name="Secka A."/>
            <person name="Antonio M."/>
            <person name="Oren A."/>
            <person name="Chaudhuri R.R."/>
            <person name="La Ragione R."/>
            <person name="Hildebrand F."/>
            <person name="Pallen M.J."/>
        </authorList>
    </citation>
    <scope>NUCLEOTIDE SEQUENCE</scope>
    <source>
        <strain evidence="7">CHK196-3914</strain>
    </source>
</reference>
<dbReference type="AlphaFoldDB" id="A0A9D2G9A9"/>
<dbReference type="EMBL" id="DXAY01000169">
    <property type="protein sequence ID" value="HIZ75003.1"/>
    <property type="molecule type" value="Genomic_DNA"/>
</dbReference>